<proteinExistence type="predicted"/>
<gene>
    <name evidence="1" type="ORF">SAMN06296036_114108</name>
</gene>
<sequence length="178" mass="19898">MKVSLEDLQASSKTIEIQGDEEWLQPLYKSFVGKPGSQLLTGTIEIKSEGYGYASIEGELNYTPLVPCSRCADPISWPLSRKLEARFKPSDEMATASEVDLIAEDFDYYYVEDNQVDIQQVIIDAIMTSLPSQLVQRSDDGKSCRVCGKDISADEVYRSKSKEDESPFAILKNLNLPN</sequence>
<dbReference type="RefSeq" id="WP_159455461.1">
    <property type="nucleotide sequence ID" value="NZ_FWZT01000014.1"/>
</dbReference>
<dbReference type="Proteomes" id="UP000192907">
    <property type="component" value="Unassembled WGS sequence"/>
</dbReference>
<protein>
    <submittedName>
        <fullName evidence="1">Uncharacterized metal-binding protein YceD, DUF177 family</fullName>
    </submittedName>
</protein>
<evidence type="ECO:0000313" key="2">
    <source>
        <dbReference type="Proteomes" id="UP000192907"/>
    </source>
</evidence>
<dbReference type="EMBL" id="FWZT01000014">
    <property type="protein sequence ID" value="SMF47128.1"/>
    <property type="molecule type" value="Genomic_DNA"/>
</dbReference>
<name>A0A1Y6C849_9BACT</name>
<keyword evidence="2" id="KW-1185">Reference proteome</keyword>
<dbReference type="Pfam" id="PF02620">
    <property type="entry name" value="YceD"/>
    <property type="match status" value="1"/>
</dbReference>
<organism evidence="1 2">
    <name type="scientific">Pseudobacteriovorax antillogorgiicola</name>
    <dbReference type="NCBI Taxonomy" id="1513793"/>
    <lineage>
        <taxon>Bacteria</taxon>
        <taxon>Pseudomonadati</taxon>
        <taxon>Bdellovibrionota</taxon>
        <taxon>Oligoflexia</taxon>
        <taxon>Oligoflexales</taxon>
        <taxon>Pseudobacteriovoracaceae</taxon>
        <taxon>Pseudobacteriovorax</taxon>
    </lineage>
</organism>
<reference evidence="2" key="1">
    <citation type="submission" date="2017-04" db="EMBL/GenBank/DDBJ databases">
        <authorList>
            <person name="Varghese N."/>
            <person name="Submissions S."/>
        </authorList>
    </citation>
    <scope>NUCLEOTIDE SEQUENCE [LARGE SCALE GENOMIC DNA]</scope>
    <source>
        <strain evidence="2">RKEM611</strain>
    </source>
</reference>
<accession>A0A1Y6C849</accession>
<dbReference type="STRING" id="1513793.SAMN06296036_114108"/>
<dbReference type="AlphaFoldDB" id="A0A1Y6C849"/>
<dbReference type="InterPro" id="IPR003772">
    <property type="entry name" value="YceD"/>
</dbReference>
<evidence type="ECO:0000313" key="1">
    <source>
        <dbReference type="EMBL" id="SMF47128.1"/>
    </source>
</evidence>